<accession>X0TUP4</accession>
<evidence type="ECO:0000313" key="1">
    <source>
        <dbReference type="EMBL" id="GAF79845.1"/>
    </source>
</evidence>
<gene>
    <name evidence="1" type="ORF">S01H1_13919</name>
</gene>
<evidence type="ECO:0008006" key="2">
    <source>
        <dbReference type="Google" id="ProtNLM"/>
    </source>
</evidence>
<reference evidence="1" key="1">
    <citation type="journal article" date="2014" name="Front. Microbiol.">
        <title>High frequency of phylogenetically diverse reductive dehalogenase-homologous genes in deep subseafloor sedimentary metagenomes.</title>
        <authorList>
            <person name="Kawai M."/>
            <person name="Futagami T."/>
            <person name="Toyoda A."/>
            <person name="Takaki Y."/>
            <person name="Nishi S."/>
            <person name="Hori S."/>
            <person name="Arai W."/>
            <person name="Tsubouchi T."/>
            <person name="Morono Y."/>
            <person name="Uchiyama I."/>
            <person name="Ito T."/>
            <person name="Fujiyama A."/>
            <person name="Inagaki F."/>
            <person name="Takami H."/>
        </authorList>
    </citation>
    <scope>NUCLEOTIDE SEQUENCE</scope>
    <source>
        <strain evidence="1">Expedition CK06-06</strain>
    </source>
</reference>
<protein>
    <recommendedName>
        <fullName evidence="2">Resolvase HTH domain-containing protein</fullName>
    </recommendedName>
</protein>
<organism evidence="1">
    <name type="scientific">marine sediment metagenome</name>
    <dbReference type="NCBI Taxonomy" id="412755"/>
    <lineage>
        <taxon>unclassified sequences</taxon>
        <taxon>metagenomes</taxon>
        <taxon>ecological metagenomes</taxon>
    </lineage>
</organism>
<dbReference type="EMBL" id="BARS01007208">
    <property type="protein sequence ID" value="GAF79845.1"/>
    <property type="molecule type" value="Genomic_DNA"/>
</dbReference>
<dbReference type="AlphaFoldDB" id="X0TUP4"/>
<sequence length="118" mass="14209">NPNDTSYKNYGGRNIKVCKQWENIYIVFKIWAEIHGYRKNLTIDRIDNDGNYEPSNCKWSTKKEQNRNQTKTKLTMDKAIKIRKLYNEKIFTKEQLSITYKVSHRTIYSILNNRGWIE</sequence>
<comment type="caution">
    <text evidence="1">The sequence shown here is derived from an EMBL/GenBank/DDBJ whole genome shotgun (WGS) entry which is preliminary data.</text>
</comment>
<name>X0TUP4_9ZZZZ</name>
<feature type="non-terminal residue" evidence="1">
    <location>
        <position position="1"/>
    </location>
</feature>
<proteinExistence type="predicted"/>